<dbReference type="EMBL" id="JAODUO010001312">
    <property type="protein sequence ID" value="KAK2166573.1"/>
    <property type="molecule type" value="Genomic_DNA"/>
</dbReference>
<dbReference type="AlphaFoldDB" id="A0AAD9K9X6"/>
<evidence type="ECO:0000313" key="8">
    <source>
        <dbReference type="Proteomes" id="UP001209878"/>
    </source>
</evidence>
<gene>
    <name evidence="7" type="ORF">NP493_1304g00033</name>
</gene>
<reference evidence="7" key="1">
    <citation type="journal article" date="2023" name="Mol. Biol. Evol.">
        <title>Third-Generation Sequencing Reveals the Adaptive Role of the Epigenome in Three Deep-Sea Polychaetes.</title>
        <authorList>
            <person name="Perez M."/>
            <person name="Aroh O."/>
            <person name="Sun Y."/>
            <person name="Lan Y."/>
            <person name="Juniper S.K."/>
            <person name="Young C.R."/>
            <person name="Angers B."/>
            <person name="Qian P.Y."/>
        </authorList>
    </citation>
    <scope>NUCLEOTIDE SEQUENCE</scope>
    <source>
        <strain evidence="7">R07B-5</strain>
    </source>
</reference>
<feature type="transmembrane region" description="Helical" evidence="6">
    <location>
        <begin position="28"/>
        <end position="50"/>
    </location>
</feature>
<evidence type="ECO:0000256" key="1">
    <source>
        <dbReference type="ARBA" id="ARBA00004606"/>
    </source>
</evidence>
<dbReference type="InterPro" id="IPR029044">
    <property type="entry name" value="Nucleotide-diphossugar_trans"/>
</dbReference>
<dbReference type="PANTHER" id="PTHR46012">
    <property type="entry name" value="IP22168P"/>
    <property type="match status" value="1"/>
</dbReference>
<keyword evidence="8" id="KW-1185">Reference proteome</keyword>
<comment type="similarity">
    <text evidence="2">Belongs to the glycosyltransferase 8 family.</text>
</comment>
<name>A0AAD9K9X6_RIDPI</name>
<evidence type="ECO:0000256" key="6">
    <source>
        <dbReference type="SAM" id="Phobius"/>
    </source>
</evidence>
<keyword evidence="6" id="KW-0472">Membrane</keyword>
<dbReference type="InterPro" id="IPR051993">
    <property type="entry name" value="Glycosyltransferase_8"/>
</dbReference>
<dbReference type="SUPFAM" id="SSF53448">
    <property type="entry name" value="Nucleotide-diphospho-sugar transferases"/>
    <property type="match status" value="1"/>
</dbReference>
<evidence type="ECO:0008006" key="9">
    <source>
        <dbReference type="Google" id="ProtNLM"/>
    </source>
</evidence>
<evidence type="ECO:0000313" key="7">
    <source>
        <dbReference type="EMBL" id="KAK2166573.1"/>
    </source>
</evidence>
<evidence type="ECO:0000256" key="4">
    <source>
        <dbReference type="ARBA" id="ARBA00022679"/>
    </source>
</evidence>
<keyword evidence="6" id="KW-1133">Transmembrane helix</keyword>
<comment type="caution">
    <text evidence="7">The sequence shown here is derived from an EMBL/GenBank/DDBJ whole genome shotgun (WGS) entry which is preliminary data.</text>
</comment>
<sequence length="233" mass="27465">MSMTANTAISRHWRSSRYLTKCFGLRQFLTLVLWTLAFVVLFYVTGPARVSRELRSRSQKSIVVASVICGDRYLEYVNFLKSAVMFTTNNIVVHAFMDDDAANGIFSVLKLWPDIYRRKLQIVTKNVRFPPFINQDEWMFQFRLCTTLRLFFPTYLLPEVDVFIYADIDTLLFRPLEALWQQFELFNESHMISAAQRYESVRVLNECKTKFHYDIDLPFYGETGMLLMASFKM</sequence>
<comment type="subcellular location">
    <subcellularLocation>
        <location evidence="1">Membrane</location>
        <topology evidence="1">Single-pass type II membrane protein</topology>
    </subcellularLocation>
</comment>
<evidence type="ECO:0000256" key="2">
    <source>
        <dbReference type="ARBA" id="ARBA00006351"/>
    </source>
</evidence>
<keyword evidence="3" id="KW-0328">Glycosyltransferase</keyword>
<keyword evidence="4" id="KW-0808">Transferase</keyword>
<evidence type="ECO:0000256" key="3">
    <source>
        <dbReference type="ARBA" id="ARBA00022676"/>
    </source>
</evidence>
<dbReference type="GO" id="GO:0035252">
    <property type="term" value="F:UDP-xylosyltransferase activity"/>
    <property type="evidence" value="ECO:0007669"/>
    <property type="project" value="TreeGrafter"/>
</dbReference>
<dbReference type="GO" id="GO:0016266">
    <property type="term" value="P:protein O-linked glycosylation via N-acetyl-galactosamine"/>
    <property type="evidence" value="ECO:0007669"/>
    <property type="project" value="TreeGrafter"/>
</dbReference>
<dbReference type="Proteomes" id="UP001209878">
    <property type="component" value="Unassembled WGS sequence"/>
</dbReference>
<dbReference type="Gene3D" id="3.90.550.10">
    <property type="entry name" value="Spore Coat Polysaccharide Biosynthesis Protein SpsA, Chain A"/>
    <property type="match status" value="1"/>
</dbReference>
<evidence type="ECO:0000256" key="5">
    <source>
        <dbReference type="ARBA" id="ARBA00022968"/>
    </source>
</evidence>
<keyword evidence="5" id="KW-0735">Signal-anchor</keyword>
<accession>A0AAD9K9X6</accession>
<keyword evidence="6" id="KW-0812">Transmembrane</keyword>
<protein>
    <recommendedName>
        <fullName evidence="9">Glucoside xylosyltransferase 1</fullName>
    </recommendedName>
</protein>
<organism evidence="7 8">
    <name type="scientific">Ridgeia piscesae</name>
    <name type="common">Tubeworm</name>
    <dbReference type="NCBI Taxonomy" id="27915"/>
    <lineage>
        <taxon>Eukaryota</taxon>
        <taxon>Metazoa</taxon>
        <taxon>Spiralia</taxon>
        <taxon>Lophotrochozoa</taxon>
        <taxon>Annelida</taxon>
        <taxon>Polychaeta</taxon>
        <taxon>Sedentaria</taxon>
        <taxon>Canalipalpata</taxon>
        <taxon>Sabellida</taxon>
        <taxon>Siboglinidae</taxon>
        <taxon>Ridgeia</taxon>
    </lineage>
</organism>
<proteinExistence type="inferred from homology"/>
<dbReference type="GO" id="GO:0016020">
    <property type="term" value="C:membrane"/>
    <property type="evidence" value="ECO:0007669"/>
    <property type="project" value="UniProtKB-SubCell"/>
</dbReference>
<dbReference type="PANTHER" id="PTHR46012:SF2">
    <property type="entry name" value="IP22168P"/>
    <property type="match status" value="1"/>
</dbReference>